<protein>
    <recommendedName>
        <fullName evidence="3">Outer membrane protein beta-barrel domain-containing protein</fullName>
    </recommendedName>
</protein>
<keyword evidence="2" id="KW-1185">Reference proteome</keyword>
<sequence>MRLAPILFFLVGIPAFAQLGRGPGGGPEPLSGWTLGFQRVQPSVSASLQGSRHGKASLVDTDADLGLARDGNPLGVLLEYQGEIHGLQFTYDSARYRGDRALPRDILLDGTSYSAGTPLQTRAKLETLEGLWTYKFVRRPDAWLGFNLGVQVFRMDLRELAVTTTPSTQSIQHTGVVPQVGLTGWSSGVDGLLESRVYARYVTYRGATSFRYGVDARAYLYPKFGLRAFFEDGRVRVPGGSVEGDLDLRADRRITGLGLVIRF</sequence>
<evidence type="ECO:0008006" key="3">
    <source>
        <dbReference type="Google" id="ProtNLM"/>
    </source>
</evidence>
<dbReference type="Proteomes" id="UP001165044">
    <property type="component" value="Unassembled WGS sequence"/>
</dbReference>
<comment type="caution">
    <text evidence="1">The sequence shown here is derived from an EMBL/GenBank/DDBJ whole genome shotgun (WGS) entry which is preliminary data.</text>
</comment>
<evidence type="ECO:0000313" key="2">
    <source>
        <dbReference type="Proteomes" id="UP001165044"/>
    </source>
</evidence>
<dbReference type="EMBL" id="BSDC01000003">
    <property type="protein sequence ID" value="GLH68073.1"/>
    <property type="molecule type" value="Genomic_DNA"/>
</dbReference>
<proteinExistence type="predicted"/>
<gene>
    <name evidence="1" type="ORF">GETHED_24370</name>
</gene>
<dbReference type="RefSeq" id="WP_285609744.1">
    <property type="nucleotide sequence ID" value="NZ_BSDC01000003.1"/>
</dbReference>
<name>A0ABQ5Q0C7_9BACT</name>
<accession>A0ABQ5Q0C7</accession>
<organism evidence="1 2">
    <name type="scientific">Geothrix edaphica</name>
    <dbReference type="NCBI Taxonomy" id="2927976"/>
    <lineage>
        <taxon>Bacteria</taxon>
        <taxon>Pseudomonadati</taxon>
        <taxon>Acidobacteriota</taxon>
        <taxon>Holophagae</taxon>
        <taxon>Holophagales</taxon>
        <taxon>Holophagaceae</taxon>
        <taxon>Geothrix</taxon>
    </lineage>
</organism>
<reference evidence="1" key="1">
    <citation type="journal article" date="2023" name="Antonie Van Leeuwenhoek">
        <title>Mesoterricola silvestris gen. nov., sp. nov., Mesoterricola sediminis sp. nov., Geothrix oryzae sp. nov., Geothrix edaphica sp. nov., Geothrix rubra sp. nov., and Geothrix limicola sp. nov., six novel members of Acidobacteriota isolated from soils.</title>
        <authorList>
            <person name="Itoh H."/>
            <person name="Sugisawa Y."/>
            <person name="Mise K."/>
            <person name="Xu Z."/>
            <person name="Kuniyasu M."/>
            <person name="Ushijima N."/>
            <person name="Kawano K."/>
            <person name="Kobayashi E."/>
            <person name="Shiratori Y."/>
            <person name="Masuda Y."/>
            <person name="Senoo K."/>
        </authorList>
    </citation>
    <scope>NUCLEOTIDE SEQUENCE</scope>
    <source>
        <strain evidence="1">Red802</strain>
    </source>
</reference>
<evidence type="ECO:0000313" key="1">
    <source>
        <dbReference type="EMBL" id="GLH68073.1"/>
    </source>
</evidence>